<feature type="compositionally biased region" description="Basic and acidic residues" evidence="1">
    <location>
        <begin position="58"/>
        <end position="73"/>
    </location>
</feature>
<geneLocation type="plasmid" evidence="2">
    <name>unnamed2</name>
</geneLocation>
<accession>A0A1B2EVZ5</accession>
<name>A0A1B2EVZ5_9HYPH</name>
<proteinExistence type="predicted"/>
<sequence>MHLLLSRPCAGFATEPQIEVAIGQLTANGACDGKPTYDAVIKHSANAMVVIPPRAAAMERPDTDPSSQRDRHVATINTGGRMK</sequence>
<keyword evidence="2" id="KW-0614">Plasmid</keyword>
<dbReference type="RefSeq" id="WP_175608900.1">
    <property type="nucleotide sequence ID" value="NZ_CP016619.1"/>
</dbReference>
<evidence type="ECO:0000313" key="2">
    <source>
        <dbReference type="EMBL" id="ANY84126.1"/>
    </source>
</evidence>
<dbReference type="KEGG" id="moc:BB934_38405"/>
<gene>
    <name evidence="2" type="ORF">BB934_38405</name>
</gene>
<dbReference type="AlphaFoldDB" id="A0A1B2EVZ5"/>
<reference evidence="2" key="1">
    <citation type="submission" date="2016-07" db="EMBL/GenBank/DDBJ databases">
        <title>Microvirga ossetica sp. nov. a new species of rhizobia isolated from root nodules of the legume species Vicia alpestris Steven originated from North Ossetia region in the Caucasus.</title>
        <authorList>
            <person name="Safronova V.I."/>
            <person name="Kuznetsova I.G."/>
            <person name="Sazanova A.L."/>
            <person name="Belimov A."/>
            <person name="Andronov E."/>
            <person name="Osledkin Y.S."/>
            <person name="Onishchuk O.P."/>
            <person name="Kurchak O.N."/>
            <person name="Shaposhnikov A.I."/>
            <person name="Willems A."/>
            <person name="Tikhonovich I.A."/>
        </authorList>
    </citation>
    <scope>NUCLEOTIDE SEQUENCE [LARGE SCALE GENOMIC DNA]</scope>
    <source>
        <strain evidence="2">V5/3M</strain>
        <plasmid evidence="2">unnamed2</plasmid>
    </source>
</reference>
<protein>
    <submittedName>
        <fullName evidence="2">Uncharacterized protein</fullName>
    </submittedName>
</protein>
<evidence type="ECO:0000256" key="1">
    <source>
        <dbReference type="SAM" id="MobiDB-lite"/>
    </source>
</evidence>
<feature type="region of interest" description="Disordered" evidence="1">
    <location>
        <begin position="58"/>
        <end position="83"/>
    </location>
</feature>
<dbReference type="EMBL" id="CP016619">
    <property type="protein sequence ID" value="ANY84126.1"/>
    <property type="molecule type" value="Genomic_DNA"/>
</dbReference>
<organism evidence="2">
    <name type="scientific">Microvirga ossetica</name>
    <dbReference type="NCBI Taxonomy" id="1882682"/>
    <lineage>
        <taxon>Bacteria</taxon>
        <taxon>Pseudomonadati</taxon>
        <taxon>Pseudomonadota</taxon>
        <taxon>Alphaproteobacteria</taxon>
        <taxon>Hyphomicrobiales</taxon>
        <taxon>Methylobacteriaceae</taxon>
        <taxon>Microvirga</taxon>
    </lineage>
</organism>